<feature type="compositionally biased region" description="Acidic residues" evidence="9">
    <location>
        <begin position="276"/>
        <end position="292"/>
    </location>
</feature>
<gene>
    <name evidence="10" type="primary">Elp5-L</name>
    <name evidence="10" type="ORF">Hamer_G011039</name>
</gene>
<dbReference type="InterPro" id="IPR019519">
    <property type="entry name" value="Elp5"/>
</dbReference>
<evidence type="ECO:0000256" key="8">
    <source>
        <dbReference type="ARBA" id="ARBA00023242"/>
    </source>
</evidence>
<keyword evidence="8" id="KW-0539">Nucleus</keyword>
<organism evidence="10 11">
    <name type="scientific">Homarus americanus</name>
    <name type="common">American lobster</name>
    <dbReference type="NCBI Taxonomy" id="6706"/>
    <lineage>
        <taxon>Eukaryota</taxon>
        <taxon>Metazoa</taxon>
        <taxon>Ecdysozoa</taxon>
        <taxon>Arthropoda</taxon>
        <taxon>Crustacea</taxon>
        <taxon>Multicrustacea</taxon>
        <taxon>Malacostraca</taxon>
        <taxon>Eumalacostraca</taxon>
        <taxon>Eucarida</taxon>
        <taxon>Decapoda</taxon>
        <taxon>Pleocyemata</taxon>
        <taxon>Astacidea</taxon>
        <taxon>Nephropoidea</taxon>
        <taxon>Nephropidae</taxon>
        <taxon>Homarus</taxon>
    </lineage>
</organism>
<evidence type="ECO:0000256" key="1">
    <source>
        <dbReference type="ARBA" id="ARBA00004123"/>
    </source>
</evidence>
<comment type="similarity">
    <text evidence="4">Belongs to the ELP5 family.</text>
</comment>
<dbReference type="Proteomes" id="UP000747542">
    <property type="component" value="Unassembled WGS sequence"/>
</dbReference>
<accession>A0A8J5JX25</accession>
<dbReference type="GO" id="GO:0005829">
    <property type="term" value="C:cytosol"/>
    <property type="evidence" value="ECO:0007669"/>
    <property type="project" value="TreeGrafter"/>
</dbReference>
<protein>
    <recommendedName>
        <fullName evidence="5">Elongator complex protein 5</fullName>
    </recommendedName>
</protein>
<evidence type="ECO:0000256" key="5">
    <source>
        <dbReference type="ARBA" id="ARBA00020264"/>
    </source>
</evidence>
<reference evidence="10" key="1">
    <citation type="journal article" date="2021" name="Sci. Adv.">
        <title>The American lobster genome reveals insights on longevity, neural, and immune adaptations.</title>
        <authorList>
            <person name="Polinski J.M."/>
            <person name="Zimin A.V."/>
            <person name="Clark K.F."/>
            <person name="Kohn A.B."/>
            <person name="Sadowski N."/>
            <person name="Timp W."/>
            <person name="Ptitsyn A."/>
            <person name="Khanna P."/>
            <person name="Romanova D.Y."/>
            <person name="Williams P."/>
            <person name="Greenwood S.J."/>
            <person name="Moroz L.L."/>
            <person name="Walt D.R."/>
            <person name="Bodnar A.G."/>
        </authorList>
    </citation>
    <scope>NUCLEOTIDE SEQUENCE</scope>
    <source>
        <strain evidence="10">GMGI-L3</strain>
    </source>
</reference>
<proteinExistence type="inferred from homology"/>
<dbReference type="AlphaFoldDB" id="A0A8J5JX25"/>
<comment type="caution">
    <text evidence="10">The sequence shown here is derived from an EMBL/GenBank/DDBJ whole genome shotgun (WGS) entry which is preliminary data.</text>
</comment>
<dbReference type="Pfam" id="PF10483">
    <property type="entry name" value="Elong_Iki1"/>
    <property type="match status" value="1"/>
</dbReference>
<dbReference type="GO" id="GO:0002098">
    <property type="term" value="P:tRNA wobble uridine modification"/>
    <property type="evidence" value="ECO:0007669"/>
    <property type="project" value="InterPro"/>
</dbReference>
<evidence type="ECO:0000313" key="10">
    <source>
        <dbReference type="EMBL" id="KAG7166217.1"/>
    </source>
</evidence>
<dbReference type="OrthoDB" id="6371180at2759"/>
<sequence length="292" mass="32226">MNMSKTYLGKIFRRTEIPTPRTLLLTDSAKVCGRGLLYALVNSHLGSSTDVLYLTTCLSPQEIRRFVKEEASGKLEFYNGAKDPCGWDSDAPEVSLQLPLQEILRHKTTAAGGGKVAIVVDRLEDVNYHQESSQLVRSLHMLSAGDNVEQVIVYCGRDVVPESMLAALCHIAAATVHLLPTSPCSCRLVLRKPSGKVIKAHEEFTLTPDLQVQDVQPAKSIRTQHVSESSETDVILAAQTTFSLALTEDQRIAKNSLLLPHTRVQTQGGHIHYTPDDVDDWDDDDPDDDLDI</sequence>
<comment type="subcellular location">
    <subcellularLocation>
        <location evidence="2">Cytoplasm</location>
    </subcellularLocation>
    <subcellularLocation>
        <location evidence="1">Nucleus</location>
    </subcellularLocation>
</comment>
<evidence type="ECO:0000313" key="11">
    <source>
        <dbReference type="Proteomes" id="UP000747542"/>
    </source>
</evidence>
<name>A0A8J5JX25_HOMAM</name>
<evidence type="ECO:0000256" key="2">
    <source>
        <dbReference type="ARBA" id="ARBA00004496"/>
    </source>
</evidence>
<feature type="region of interest" description="Disordered" evidence="9">
    <location>
        <begin position="268"/>
        <end position="292"/>
    </location>
</feature>
<evidence type="ECO:0000256" key="4">
    <source>
        <dbReference type="ARBA" id="ARBA00009567"/>
    </source>
</evidence>
<dbReference type="PANTHER" id="PTHR15641">
    <property type="entry name" value="ELONGATOR COMPLEX PROTEIN 5"/>
    <property type="match status" value="1"/>
</dbReference>
<dbReference type="GO" id="GO:0005634">
    <property type="term" value="C:nucleus"/>
    <property type="evidence" value="ECO:0007669"/>
    <property type="project" value="UniProtKB-SubCell"/>
</dbReference>
<evidence type="ECO:0000256" key="9">
    <source>
        <dbReference type="SAM" id="MobiDB-lite"/>
    </source>
</evidence>
<dbReference type="GO" id="GO:0000049">
    <property type="term" value="F:tRNA binding"/>
    <property type="evidence" value="ECO:0007669"/>
    <property type="project" value="TreeGrafter"/>
</dbReference>
<dbReference type="GO" id="GO:0033588">
    <property type="term" value="C:elongator holoenzyme complex"/>
    <property type="evidence" value="ECO:0007669"/>
    <property type="project" value="InterPro"/>
</dbReference>
<keyword evidence="6" id="KW-0963">Cytoplasm</keyword>
<keyword evidence="11" id="KW-1185">Reference proteome</keyword>
<evidence type="ECO:0000256" key="7">
    <source>
        <dbReference type="ARBA" id="ARBA00022694"/>
    </source>
</evidence>
<keyword evidence="7" id="KW-0819">tRNA processing</keyword>
<evidence type="ECO:0000256" key="3">
    <source>
        <dbReference type="ARBA" id="ARBA00005043"/>
    </source>
</evidence>
<dbReference type="EMBL" id="JAHLQT010022636">
    <property type="protein sequence ID" value="KAG7166217.1"/>
    <property type="molecule type" value="Genomic_DNA"/>
</dbReference>
<comment type="pathway">
    <text evidence="3">tRNA modification; 5-methoxycarbonylmethyl-2-thiouridine-tRNA biosynthesis.</text>
</comment>
<evidence type="ECO:0000256" key="6">
    <source>
        <dbReference type="ARBA" id="ARBA00022490"/>
    </source>
</evidence>
<dbReference type="UniPathway" id="UPA00988"/>
<dbReference type="PANTHER" id="PTHR15641:SF1">
    <property type="entry name" value="ELONGATOR COMPLEX PROTEIN 5"/>
    <property type="match status" value="1"/>
</dbReference>